<evidence type="ECO:0000313" key="2">
    <source>
        <dbReference type="Proteomes" id="UP001162992"/>
    </source>
</evidence>
<reference evidence="2" key="1">
    <citation type="journal article" date="2024" name="Proc. Natl. Acad. Sci. U.S.A.">
        <title>Extraordinary preservation of gene collinearity over three hundred million years revealed in homosporous lycophytes.</title>
        <authorList>
            <person name="Li C."/>
            <person name="Wickell D."/>
            <person name="Kuo L.Y."/>
            <person name="Chen X."/>
            <person name="Nie B."/>
            <person name="Liao X."/>
            <person name="Peng D."/>
            <person name="Ji J."/>
            <person name="Jenkins J."/>
            <person name="Williams M."/>
            <person name="Shu S."/>
            <person name="Plott C."/>
            <person name="Barry K."/>
            <person name="Rajasekar S."/>
            <person name="Grimwood J."/>
            <person name="Han X."/>
            <person name="Sun S."/>
            <person name="Hou Z."/>
            <person name="He W."/>
            <person name="Dai G."/>
            <person name="Sun C."/>
            <person name="Schmutz J."/>
            <person name="Leebens-Mack J.H."/>
            <person name="Li F.W."/>
            <person name="Wang L."/>
        </authorList>
    </citation>
    <scope>NUCLEOTIDE SEQUENCE [LARGE SCALE GENOMIC DNA]</scope>
    <source>
        <strain evidence="2">cv. PW_Plant_1</strain>
    </source>
</reference>
<protein>
    <submittedName>
        <fullName evidence="1">Uncharacterized protein</fullName>
    </submittedName>
</protein>
<gene>
    <name evidence="1" type="ORF">O6H91_13G069100</name>
</gene>
<evidence type="ECO:0000313" key="1">
    <source>
        <dbReference type="EMBL" id="KAJ7533880.1"/>
    </source>
</evidence>
<accession>A0ACC2BVR1</accession>
<organism evidence="1 2">
    <name type="scientific">Diphasiastrum complanatum</name>
    <name type="common">Issler's clubmoss</name>
    <name type="synonym">Lycopodium complanatum</name>
    <dbReference type="NCBI Taxonomy" id="34168"/>
    <lineage>
        <taxon>Eukaryota</taxon>
        <taxon>Viridiplantae</taxon>
        <taxon>Streptophyta</taxon>
        <taxon>Embryophyta</taxon>
        <taxon>Tracheophyta</taxon>
        <taxon>Lycopodiopsida</taxon>
        <taxon>Lycopodiales</taxon>
        <taxon>Lycopodiaceae</taxon>
        <taxon>Lycopodioideae</taxon>
        <taxon>Diphasiastrum</taxon>
    </lineage>
</organism>
<comment type="caution">
    <text evidence="1">The sequence shown here is derived from an EMBL/GenBank/DDBJ whole genome shotgun (WGS) entry which is preliminary data.</text>
</comment>
<name>A0ACC2BVR1_DIPCM</name>
<dbReference type="Proteomes" id="UP001162992">
    <property type="component" value="Chromosome 13"/>
</dbReference>
<proteinExistence type="predicted"/>
<dbReference type="EMBL" id="CM055104">
    <property type="protein sequence ID" value="KAJ7533880.1"/>
    <property type="molecule type" value="Genomic_DNA"/>
</dbReference>
<keyword evidence="2" id="KW-1185">Reference proteome</keyword>
<sequence length="346" mass="38040">MENDLTFVSCAQGASYVTDPKTKLLKAVELESAVGFGPDAFHVDDLLEFSNDVIGGPINGSYLADQSVESAFTATDVVGQHSSTRPIPPSHKVLDQNQVEKDFSLDQDEFAELDWLSNFVEDSCCTNEHLKLDYSQDLLLNLDMQSYNEMSATASQFKMTSPVSVLENSATSGSANSVSWETPLPARARSKRSRSGSKMWSSGVITSSSQDLTESDSYADSLLSFDCSDLSVDSPRFTVTGAGLLPNKKPSKPWRGRKLAQDGSEIRKCAHCLTQRTPQWRAGPAGPKTLCNACGVRYKSGRLFPEYRPALSPTFESDVHSNSHRKVLEMRRQKDMGLVHQKLVQP</sequence>